<keyword evidence="2" id="KW-0963">Cytoplasm</keyword>
<sequence length="132" mass="14834">MAKAKRGFARADRVADQIQRELAELLQKGLKDPRAGWITLTSVEVTRDYSLAKVYYTVMDAKTREVTAEALQHAAGYLRGELGRRLSIFTTPQLQFVYDESIERGVRMSRLIDEVAEQDRAKPADDGESAGE</sequence>
<organism evidence="3 4">
    <name type="scientific">Paludibacterium purpuratum</name>
    <dbReference type="NCBI Taxonomy" id="1144873"/>
    <lineage>
        <taxon>Bacteria</taxon>
        <taxon>Pseudomonadati</taxon>
        <taxon>Pseudomonadota</taxon>
        <taxon>Betaproteobacteria</taxon>
        <taxon>Neisseriales</taxon>
        <taxon>Chromobacteriaceae</taxon>
        <taxon>Paludibacterium</taxon>
    </lineage>
</organism>
<dbReference type="Pfam" id="PF02033">
    <property type="entry name" value="RBFA"/>
    <property type="match status" value="1"/>
</dbReference>
<gene>
    <name evidence="2" type="primary">rbfA</name>
    <name evidence="3" type="ORF">DFP86_102148</name>
</gene>
<dbReference type="PANTHER" id="PTHR33515">
    <property type="entry name" value="RIBOSOME-BINDING FACTOR A, CHLOROPLASTIC-RELATED"/>
    <property type="match status" value="1"/>
</dbReference>
<dbReference type="SUPFAM" id="SSF89919">
    <property type="entry name" value="Ribosome-binding factor A, RbfA"/>
    <property type="match status" value="1"/>
</dbReference>
<dbReference type="PANTHER" id="PTHR33515:SF1">
    <property type="entry name" value="RIBOSOME-BINDING FACTOR A, CHLOROPLASTIC-RELATED"/>
    <property type="match status" value="1"/>
</dbReference>
<dbReference type="InterPro" id="IPR023799">
    <property type="entry name" value="RbfA_dom_sf"/>
</dbReference>
<dbReference type="AlphaFoldDB" id="A0A4R7BDI4"/>
<dbReference type="GO" id="GO:0005829">
    <property type="term" value="C:cytosol"/>
    <property type="evidence" value="ECO:0007669"/>
    <property type="project" value="TreeGrafter"/>
</dbReference>
<dbReference type="GO" id="GO:0030490">
    <property type="term" value="P:maturation of SSU-rRNA"/>
    <property type="evidence" value="ECO:0007669"/>
    <property type="project" value="UniProtKB-UniRule"/>
</dbReference>
<evidence type="ECO:0000256" key="1">
    <source>
        <dbReference type="ARBA" id="ARBA00022517"/>
    </source>
</evidence>
<comment type="similarity">
    <text evidence="2">Belongs to the RbfA family.</text>
</comment>
<accession>A0A4R7BDI4</accession>
<dbReference type="InterPro" id="IPR015946">
    <property type="entry name" value="KH_dom-like_a/b"/>
</dbReference>
<comment type="subcellular location">
    <subcellularLocation>
        <location evidence="2">Cytoplasm</location>
    </subcellularLocation>
</comment>
<evidence type="ECO:0000313" key="3">
    <source>
        <dbReference type="EMBL" id="TDR82035.1"/>
    </source>
</evidence>
<dbReference type="Proteomes" id="UP000295611">
    <property type="component" value="Unassembled WGS sequence"/>
</dbReference>
<dbReference type="InterPro" id="IPR000238">
    <property type="entry name" value="RbfA"/>
</dbReference>
<dbReference type="Gene3D" id="3.30.300.20">
    <property type="match status" value="1"/>
</dbReference>
<reference evidence="3 4" key="1">
    <citation type="submission" date="2019-03" db="EMBL/GenBank/DDBJ databases">
        <title>Genomic Encyclopedia of Type Strains, Phase III (KMG-III): the genomes of soil and plant-associated and newly described type strains.</title>
        <authorList>
            <person name="Whitman W."/>
        </authorList>
    </citation>
    <scope>NUCLEOTIDE SEQUENCE [LARGE SCALE GENOMIC DNA]</scope>
    <source>
        <strain evidence="3 4">CECT 8976</strain>
    </source>
</reference>
<proteinExistence type="inferred from homology"/>
<dbReference type="EMBL" id="SNZP01000002">
    <property type="protein sequence ID" value="TDR82035.1"/>
    <property type="molecule type" value="Genomic_DNA"/>
</dbReference>
<dbReference type="GO" id="GO:0043024">
    <property type="term" value="F:ribosomal small subunit binding"/>
    <property type="evidence" value="ECO:0007669"/>
    <property type="project" value="TreeGrafter"/>
</dbReference>
<comment type="function">
    <text evidence="2">One of several proteins that assist in the late maturation steps of the functional core of the 30S ribosomal subunit. Associates with free 30S ribosomal subunits (but not with 30S subunits that are part of 70S ribosomes or polysomes). Required for efficient processing of 16S rRNA. May interact with the 5'-terminal helix region of 16S rRNA.</text>
</comment>
<evidence type="ECO:0000313" key="4">
    <source>
        <dbReference type="Proteomes" id="UP000295611"/>
    </source>
</evidence>
<dbReference type="PROSITE" id="PS01319">
    <property type="entry name" value="RBFA"/>
    <property type="match status" value="1"/>
</dbReference>
<dbReference type="OrthoDB" id="307788at2"/>
<protein>
    <recommendedName>
        <fullName evidence="2">Ribosome-binding factor A</fullName>
    </recommendedName>
</protein>
<dbReference type="HAMAP" id="MF_00003">
    <property type="entry name" value="RbfA"/>
    <property type="match status" value="1"/>
</dbReference>
<comment type="subunit">
    <text evidence="2">Monomer. Binds 30S ribosomal subunits, but not 50S ribosomal subunits or 70S ribosomes.</text>
</comment>
<keyword evidence="1 2" id="KW-0690">Ribosome biogenesis</keyword>
<name>A0A4R7BDI4_9NEIS</name>
<keyword evidence="4" id="KW-1185">Reference proteome</keyword>
<dbReference type="RefSeq" id="WP_133678469.1">
    <property type="nucleotide sequence ID" value="NZ_SNZP01000002.1"/>
</dbReference>
<dbReference type="InterPro" id="IPR020053">
    <property type="entry name" value="Ribosome-bd_factorA_CS"/>
</dbReference>
<comment type="caution">
    <text evidence="3">The sequence shown here is derived from an EMBL/GenBank/DDBJ whole genome shotgun (WGS) entry which is preliminary data.</text>
</comment>
<evidence type="ECO:0000256" key="2">
    <source>
        <dbReference type="HAMAP-Rule" id="MF_00003"/>
    </source>
</evidence>
<dbReference type="NCBIfam" id="TIGR00082">
    <property type="entry name" value="rbfA"/>
    <property type="match status" value="1"/>
</dbReference>